<comment type="caution">
    <text evidence="3">The sequence shown here is derived from an EMBL/GenBank/DDBJ whole genome shotgun (WGS) entry which is preliminary data.</text>
</comment>
<protein>
    <submittedName>
        <fullName evidence="3">DDHD domain containing protein</fullName>
    </submittedName>
</protein>
<dbReference type="AlphaFoldDB" id="A0A9K3M503"/>
<evidence type="ECO:0000256" key="1">
    <source>
        <dbReference type="SAM" id="MobiDB-lite"/>
    </source>
</evidence>
<reference evidence="3" key="1">
    <citation type="journal article" date="2021" name="Sci. Rep.">
        <title>Diploid genomic architecture of Nitzschia inconspicua, an elite biomass production diatom.</title>
        <authorList>
            <person name="Oliver A."/>
            <person name="Podell S."/>
            <person name="Pinowska A."/>
            <person name="Traller J.C."/>
            <person name="Smith S.R."/>
            <person name="McClure R."/>
            <person name="Beliaev A."/>
            <person name="Bohutskyi P."/>
            <person name="Hill E.A."/>
            <person name="Rabines A."/>
            <person name="Zheng H."/>
            <person name="Allen L.Z."/>
            <person name="Kuo A."/>
            <person name="Grigoriev I.V."/>
            <person name="Allen A.E."/>
            <person name="Hazlebeck D."/>
            <person name="Allen E.E."/>
        </authorList>
    </citation>
    <scope>NUCLEOTIDE SEQUENCE</scope>
    <source>
        <strain evidence="3">Hildebrandi</strain>
    </source>
</reference>
<dbReference type="EMBL" id="JAGRRH010000001">
    <property type="protein sequence ID" value="KAG7374147.1"/>
    <property type="molecule type" value="Genomic_DNA"/>
</dbReference>
<reference evidence="3" key="2">
    <citation type="submission" date="2021-04" db="EMBL/GenBank/DDBJ databases">
        <authorList>
            <person name="Podell S."/>
        </authorList>
    </citation>
    <scope>NUCLEOTIDE SEQUENCE</scope>
    <source>
        <strain evidence="3">Hildebrandi</strain>
    </source>
</reference>
<proteinExistence type="predicted"/>
<dbReference type="SMART" id="SM01127">
    <property type="entry name" value="DDHD"/>
    <property type="match status" value="1"/>
</dbReference>
<keyword evidence="4" id="KW-1185">Reference proteome</keyword>
<sequence>MTSHSSQTKSSKISLEERLSIHNPLPPSTSDVSGSFAHRSRRHSTTNFIGPLSPLQDYHHFGSSSSSSSAGALQSFTRVSRRAALATKSQFWDSNDAGIVAAQSAVDQWEQGYNALRGLLVAMGHSAERLYGAAKAGANGLEHGLLVPVRDWILLPAFGGVEHVVGETVGFLQSDQTQVLAHQSLHLAKQVPFVGESILVPAMCIGAEAVKRTWEIAKYPIPAPHQVRDSVDSVLTGTKWALSTAGREVFLYVKRADANITRTLSHTQWKVLGSGPYATLDKLSKREIIDHFCERYFSTIDPVARYELAAHVRAHNRPLYHDLVITGVLRERGRDFTNDDEWLSLRPLYRDEDSDFLLQGQFASETDVVPLWFRLPYQNGKRPKRDTPWILFDRQEGELLEAKYRSVLQDHRRQNVSCDSVGNESTSALYQNQETQWEPAKYSTNAKWYNPDLNLDLLLDQKRHAVSFFPCCPKCRTRHDVQPPMAPKQFEELCQQCTAQHADAPWVDALLSPPPLDAVYRPTLWRFYGPGDEIRRATWFLDTKRHGPQPYGEDAQAVLEDAYLFLKWISQKRVGGENILLTVQVPSPDGGEHQLVQFSSLDSATAIGKGLGGAISLFKRRVYRGAWHASPEALRSLGAKTRQQTQKKATNCNLENEKLKFVSSPEMFLIDNNPTHAEAEEEILYKTSASTDSLATDRRSVVSDSDLHSCLNPDYSLAYVMKTDKRNSQKKSKNKIDDEEVDHLVLIIHGVGEMLQSFDFFGLKKVPTIVDCCGYLRENHAEVLDVRFSQMFEATDGFSEARFGRVEYLPVEWHESFAIQSTRRLLTEKSTFPSENRAETTIADISLKTIPNLRQFANDTLMDVLYFMSPEHHDMIIDIVVFELNYVVNRFRTLTGFQGDISIAGHSLGSIITWDILDHQIKSSLYDTGTPPTQPEYTTDEGRREDFTTDYPQLNFDVENAFMLGSPIPVFLMIRNQRNPLSVDHALKGCPRVFNIFHPYDPVSYRIEPLLDPRNADIDPKIMTHWNGGFRFQYQTKRLWDKLVDQTIHAQQSVFNSLESGIAALGLLDSAYESDQDDDGDDETSQASSFKVVTGRLNGGRRIDYMLQEKEIDRANEYVAALAAHSCYWLEKDLSLFIARQICLCALERAAYYAERTHHQ</sequence>
<dbReference type="GO" id="GO:0046872">
    <property type="term" value="F:metal ion binding"/>
    <property type="evidence" value="ECO:0007669"/>
    <property type="project" value="InterPro"/>
</dbReference>
<dbReference type="InterPro" id="IPR004177">
    <property type="entry name" value="DDHD_dom"/>
</dbReference>
<dbReference type="GO" id="GO:0004620">
    <property type="term" value="F:phospholipase activity"/>
    <property type="evidence" value="ECO:0007669"/>
    <property type="project" value="TreeGrafter"/>
</dbReference>
<evidence type="ECO:0000259" key="2">
    <source>
        <dbReference type="PROSITE" id="PS51043"/>
    </source>
</evidence>
<feature type="region of interest" description="Disordered" evidence="1">
    <location>
        <begin position="20"/>
        <end position="39"/>
    </location>
</feature>
<dbReference type="OrthoDB" id="69269at2759"/>
<dbReference type="InterPro" id="IPR058055">
    <property type="entry name" value="PA-PLA1"/>
</dbReference>
<feature type="domain" description="DDHD" evidence="2">
    <location>
        <begin position="954"/>
        <end position="1144"/>
    </location>
</feature>
<dbReference type="Proteomes" id="UP000693970">
    <property type="component" value="Unassembled WGS sequence"/>
</dbReference>
<dbReference type="Pfam" id="PF02862">
    <property type="entry name" value="DDHD"/>
    <property type="match status" value="1"/>
</dbReference>
<name>A0A9K3M503_9STRA</name>
<dbReference type="PROSITE" id="PS51043">
    <property type="entry name" value="DDHD"/>
    <property type="match status" value="1"/>
</dbReference>
<dbReference type="PANTHER" id="PTHR23509:SF10">
    <property type="entry name" value="LD21067P"/>
    <property type="match status" value="1"/>
</dbReference>
<evidence type="ECO:0000313" key="3">
    <source>
        <dbReference type="EMBL" id="KAG7374147.1"/>
    </source>
</evidence>
<accession>A0A9K3M503</accession>
<evidence type="ECO:0000313" key="4">
    <source>
        <dbReference type="Proteomes" id="UP000693970"/>
    </source>
</evidence>
<organism evidence="3 4">
    <name type="scientific">Nitzschia inconspicua</name>
    <dbReference type="NCBI Taxonomy" id="303405"/>
    <lineage>
        <taxon>Eukaryota</taxon>
        <taxon>Sar</taxon>
        <taxon>Stramenopiles</taxon>
        <taxon>Ochrophyta</taxon>
        <taxon>Bacillariophyta</taxon>
        <taxon>Bacillariophyceae</taxon>
        <taxon>Bacillariophycidae</taxon>
        <taxon>Bacillariales</taxon>
        <taxon>Bacillariaceae</taxon>
        <taxon>Nitzschia</taxon>
    </lineage>
</organism>
<gene>
    <name evidence="3" type="ORF">IV203_013242</name>
</gene>
<dbReference type="PANTHER" id="PTHR23509">
    <property type="entry name" value="PA-PL1 PHOSPHOLIPASE FAMILY"/>
    <property type="match status" value="1"/>
</dbReference>
<dbReference type="GO" id="GO:0005737">
    <property type="term" value="C:cytoplasm"/>
    <property type="evidence" value="ECO:0007669"/>
    <property type="project" value="TreeGrafter"/>
</dbReference>